<protein>
    <submittedName>
        <fullName evidence="3">DUF6538 domain-containing protein</fullName>
    </submittedName>
</protein>
<dbReference type="Pfam" id="PF20172">
    <property type="entry name" value="DUF6538"/>
    <property type="match status" value="1"/>
</dbReference>
<evidence type="ECO:0000313" key="4">
    <source>
        <dbReference type="Proteomes" id="UP001597173"/>
    </source>
</evidence>
<keyword evidence="4" id="KW-1185">Reference proteome</keyword>
<feature type="compositionally biased region" description="Basic and acidic residues" evidence="1">
    <location>
        <begin position="448"/>
        <end position="459"/>
    </location>
</feature>
<organism evidence="3 4">
    <name type="scientific">Mycoplana ramosa</name>
    <name type="common">Mycoplana bullata</name>
    <dbReference type="NCBI Taxonomy" id="40837"/>
    <lineage>
        <taxon>Bacteria</taxon>
        <taxon>Pseudomonadati</taxon>
        <taxon>Pseudomonadota</taxon>
        <taxon>Alphaproteobacteria</taxon>
        <taxon>Hyphomicrobiales</taxon>
        <taxon>Rhizobiaceae</taxon>
        <taxon>Mycoplana</taxon>
    </lineage>
</organism>
<comment type="caution">
    <text evidence="3">The sequence shown here is derived from an EMBL/GenBank/DDBJ whole genome shotgun (WGS) entry which is preliminary data.</text>
</comment>
<sequence>MSLVDATYLFKRNNTYYFRIAVPSFYWDKYGKQIWRSLRTGDLKTAKALVAELTAKWLNYFRTGENPPEDHHEKITPEASTNRAHNLGISEQHSPEEFLEAATEQSVDMLNNGLQALKEMKRPGELDFVAISGALAGSNLKLSGALDAYKKLTPGKWSNLDARAYDKKWRPFVRAVNDFIEMLGKVICKRRVWLQFTIFMLPSIVDAYKDTLIISANFDETLLAMMWSKDVHFQRNEWIQSRLRYQDMKHVADFVELYHAPVKNLSKTFLTRLGKGDEERGTQDYVDRVALCLGDMFPGREHIHCSNKLSDDKDYRWLLDDKGGQRVITNPFGWNTFKHCNMAVFLAAINYDPDTNDRLYAFYGITKAQAKNALCYQMIYQFLGRTMIRDKDKIGKPDDTGKILKVVCVLPDEGAAEAFQGLLGCAPSTPLPIDFGAQPKRGRPRVTKSVEKKREEEKLKKQRYREKKKAEQAAQMQLE</sequence>
<accession>A0ABW3YT52</accession>
<evidence type="ECO:0000259" key="2">
    <source>
        <dbReference type="Pfam" id="PF20172"/>
    </source>
</evidence>
<dbReference type="EMBL" id="JBHTNF010000001">
    <property type="protein sequence ID" value="MFD1326765.1"/>
    <property type="molecule type" value="Genomic_DNA"/>
</dbReference>
<name>A0ABW3YT52_MYCRA</name>
<reference evidence="4" key="1">
    <citation type="journal article" date="2019" name="Int. J. Syst. Evol. Microbiol.">
        <title>The Global Catalogue of Microorganisms (GCM) 10K type strain sequencing project: providing services to taxonomists for standard genome sequencing and annotation.</title>
        <authorList>
            <consortium name="The Broad Institute Genomics Platform"/>
            <consortium name="The Broad Institute Genome Sequencing Center for Infectious Disease"/>
            <person name="Wu L."/>
            <person name="Ma J."/>
        </authorList>
    </citation>
    <scope>NUCLEOTIDE SEQUENCE [LARGE SCALE GENOMIC DNA]</scope>
    <source>
        <strain evidence="4">CCUG 55609</strain>
    </source>
</reference>
<dbReference type="InterPro" id="IPR046668">
    <property type="entry name" value="DUF6538"/>
</dbReference>
<dbReference type="RefSeq" id="WP_374840075.1">
    <property type="nucleotide sequence ID" value="NZ_JBHEEW010000013.1"/>
</dbReference>
<feature type="region of interest" description="Disordered" evidence="1">
    <location>
        <begin position="434"/>
        <end position="479"/>
    </location>
</feature>
<dbReference type="Proteomes" id="UP001597173">
    <property type="component" value="Unassembled WGS sequence"/>
</dbReference>
<evidence type="ECO:0000256" key="1">
    <source>
        <dbReference type="SAM" id="MobiDB-lite"/>
    </source>
</evidence>
<gene>
    <name evidence="3" type="ORF">ACFQ33_02470</name>
</gene>
<evidence type="ECO:0000313" key="3">
    <source>
        <dbReference type="EMBL" id="MFD1326765.1"/>
    </source>
</evidence>
<feature type="domain" description="DUF6538" evidence="2">
    <location>
        <begin position="8"/>
        <end position="62"/>
    </location>
</feature>
<proteinExistence type="predicted"/>